<reference evidence="1" key="1">
    <citation type="submission" date="2022-06" db="EMBL/GenBank/DDBJ databases">
        <title>Aeoliella straminimaris, a novel planctomycete from sediments.</title>
        <authorList>
            <person name="Vitorino I.R."/>
            <person name="Lage O.M."/>
        </authorList>
    </citation>
    <scope>NUCLEOTIDE SEQUENCE</scope>
    <source>
        <strain evidence="1">ICT_H6.2</strain>
    </source>
</reference>
<evidence type="ECO:0000313" key="2">
    <source>
        <dbReference type="Proteomes" id="UP001155241"/>
    </source>
</evidence>
<dbReference type="RefSeq" id="WP_252853523.1">
    <property type="nucleotide sequence ID" value="NZ_JAMXLR010000055.1"/>
</dbReference>
<comment type="caution">
    <text evidence="1">The sequence shown here is derived from an EMBL/GenBank/DDBJ whole genome shotgun (WGS) entry which is preliminary data.</text>
</comment>
<dbReference type="Proteomes" id="UP001155241">
    <property type="component" value="Unassembled WGS sequence"/>
</dbReference>
<dbReference type="AlphaFoldDB" id="A0A9X2FFM1"/>
<dbReference type="EMBL" id="JAMXLR010000055">
    <property type="protein sequence ID" value="MCO6045409.1"/>
    <property type="molecule type" value="Genomic_DNA"/>
</dbReference>
<evidence type="ECO:0000313" key="1">
    <source>
        <dbReference type="EMBL" id="MCO6045409.1"/>
    </source>
</evidence>
<sequence length="137" mass="15294">MTHTPVLVGGPSGPNADPNDWKYRWHFKTEVAALDRPLTITQFGILAWDGQRWIFPPDQSSYNSGVLDQSTFEDWYACPDAKIEPGSPAVDQQNWAGSNDLKDFQQKWFFVGIDGQGKEYKGEAVVKFRAGNAGSPE</sequence>
<proteinExistence type="predicted"/>
<organism evidence="1 2">
    <name type="scientific">Aeoliella straminimaris</name>
    <dbReference type="NCBI Taxonomy" id="2954799"/>
    <lineage>
        <taxon>Bacteria</taxon>
        <taxon>Pseudomonadati</taxon>
        <taxon>Planctomycetota</taxon>
        <taxon>Planctomycetia</taxon>
        <taxon>Pirellulales</taxon>
        <taxon>Lacipirellulaceae</taxon>
        <taxon>Aeoliella</taxon>
    </lineage>
</organism>
<gene>
    <name evidence="1" type="ORF">NG895_15980</name>
</gene>
<keyword evidence="2" id="KW-1185">Reference proteome</keyword>
<name>A0A9X2FFM1_9BACT</name>
<protein>
    <submittedName>
        <fullName evidence="1">Uncharacterized protein</fullName>
    </submittedName>
</protein>
<accession>A0A9X2FFM1</accession>